<dbReference type="PANTHER" id="PTHR16861">
    <property type="entry name" value="GLYCOPROTEIN 38"/>
    <property type="match status" value="1"/>
</dbReference>
<feature type="region of interest" description="Disordered" evidence="1">
    <location>
        <begin position="166"/>
        <end position="195"/>
    </location>
</feature>
<accession>A0ABR1UT64</accession>
<reference evidence="3 4" key="1">
    <citation type="submission" date="2023-01" db="EMBL/GenBank/DDBJ databases">
        <title>Analysis of 21 Apiospora genomes using comparative genomics revels a genus with tremendous synthesis potential of carbohydrate active enzymes and secondary metabolites.</title>
        <authorList>
            <person name="Sorensen T."/>
        </authorList>
    </citation>
    <scope>NUCLEOTIDE SEQUENCE [LARGE SCALE GENOMIC DNA]</scope>
    <source>
        <strain evidence="3 4">CBS 114990</strain>
    </source>
</reference>
<feature type="region of interest" description="Disordered" evidence="1">
    <location>
        <begin position="232"/>
        <end position="267"/>
    </location>
</feature>
<keyword evidence="2" id="KW-0472">Membrane</keyword>
<protein>
    <submittedName>
        <fullName evidence="3">Uncharacterized protein</fullName>
    </submittedName>
</protein>
<feature type="transmembrane region" description="Helical" evidence="2">
    <location>
        <begin position="200"/>
        <end position="224"/>
    </location>
</feature>
<evidence type="ECO:0000256" key="2">
    <source>
        <dbReference type="SAM" id="Phobius"/>
    </source>
</evidence>
<evidence type="ECO:0000313" key="4">
    <source>
        <dbReference type="Proteomes" id="UP001433268"/>
    </source>
</evidence>
<dbReference type="PANTHER" id="PTHR16861:SF4">
    <property type="entry name" value="SH3 DOMAIN PROTEIN (AFU_ORTHOLOGUE AFUA_1G13610)"/>
    <property type="match status" value="1"/>
</dbReference>
<keyword evidence="2" id="KW-1133">Transmembrane helix</keyword>
<evidence type="ECO:0000313" key="3">
    <source>
        <dbReference type="EMBL" id="KAK8062124.1"/>
    </source>
</evidence>
<dbReference type="RefSeq" id="XP_066660723.1">
    <property type="nucleotide sequence ID" value="XM_066818535.1"/>
</dbReference>
<dbReference type="GeneID" id="92051595"/>
<keyword evidence="2" id="KW-0812">Transmembrane</keyword>
<gene>
    <name evidence="3" type="ORF">PG997_014221</name>
</gene>
<keyword evidence="4" id="KW-1185">Reference proteome</keyword>
<comment type="caution">
    <text evidence="3">The sequence shown here is derived from an EMBL/GenBank/DDBJ whole genome shotgun (WGS) entry which is preliminary data.</text>
</comment>
<organism evidence="3 4">
    <name type="scientific">Apiospora hydei</name>
    <dbReference type="NCBI Taxonomy" id="1337664"/>
    <lineage>
        <taxon>Eukaryota</taxon>
        <taxon>Fungi</taxon>
        <taxon>Dikarya</taxon>
        <taxon>Ascomycota</taxon>
        <taxon>Pezizomycotina</taxon>
        <taxon>Sordariomycetes</taxon>
        <taxon>Xylariomycetidae</taxon>
        <taxon>Amphisphaeriales</taxon>
        <taxon>Apiosporaceae</taxon>
        <taxon>Apiospora</taxon>
    </lineage>
</organism>
<evidence type="ECO:0000256" key="1">
    <source>
        <dbReference type="SAM" id="MobiDB-lite"/>
    </source>
</evidence>
<dbReference type="EMBL" id="JAQQWN010000010">
    <property type="protein sequence ID" value="KAK8062124.1"/>
    <property type="molecule type" value="Genomic_DNA"/>
</dbReference>
<dbReference type="Proteomes" id="UP001433268">
    <property type="component" value="Unassembled WGS sequence"/>
</dbReference>
<name>A0ABR1UT64_9PEZI</name>
<sequence length="267" mass="28237">MTTNLGTLPTPFTKNSVCSTEMDIVYEIWNSLDHYLLQGPPLSIARCMPDNYIESKDHFYRPATACPSGYTQACTSTAVIATLTDTYVTCCPTQHHYTCQGIFEKPWQSTLGCASNMPATTWTTSAIQVSLATTYHTTLTNAGGAMNAYSVQIRYGAADATSTTSSTTAASTLSTTPTTTATPTPTTTDTHSSSGLSTGAAVGIGVGCAVAGLAIAAAAVFIFLRKRRQRRDQAGVQTPAPYQPKVEPQYTTTTAELPGYLSGPSRP</sequence>
<proteinExistence type="predicted"/>